<evidence type="ECO:0000256" key="1">
    <source>
        <dbReference type="SAM" id="MobiDB-lite"/>
    </source>
</evidence>
<protein>
    <recommendedName>
        <fullName evidence="5">Formylmethionine deformylase-like protein</fullName>
    </recommendedName>
</protein>
<feature type="compositionally biased region" description="Polar residues" evidence="1">
    <location>
        <begin position="61"/>
        <end position="75"/>
    </location>
</feature>
<feature type="compositionally biased region" description="Pro residues" evidence="1">
    <location>
        <begin position="211"/>
        <end position="223"/>
    </location>
</feature>
<keyword evidence="2" id="KW-0812">Transmembrane</keyword>
<feature type="region of interest" description="Disordered" evidence="1">
    <location>
        <begin position="1"/>
        <end position="78"/>
    </location>
</feature>
<feature type="transmembrane region" description="Helical" evidence="2">
    <location>
        <begin position="782"/>
        <end position="803"/>
    </location>
</feature>
<dbReference type="PANTHER" id="PTHR35041:SF3">
    <property type="entry name" value="FORMYLMETHIONINE DEFORMYLASE-LIKE PROTEIN"/>
    <property type="match status" value="1"/>
</dbReference>
<reference evidence="3 4" key="1">
    <citation type="journal article" date="2024" name="IMA Fungus">
        <title>IMA Genome - F19 : A genome assembly and annotation guide to empower mycologists, including annotated draft genome sequences of Ceratocystis pirilliformis, Diaporthe australafricana, Fusarium ophioides, Paecilomyces lecythidis, and Sporothrix stenoceras.</title>
        <authorList>
            <person name="Aylward J."/>
            <person name="Wilson A.M."/>
            <person name="Visagie C.M."/>
            <person name="Spraker J."/>
            <person name="Barnes I."/>
            <person name="Buitendag C."/>
            <person name="Ceriani C."/>
            <person name="Del Mar Angel L."/>
            <person name="du Plessis D."/>
            <person name="Fuchs T."/>
            <person name="Gasser K."/>
            <person name="Kramer D."/>
            <person name="Li W."/>
            <person name="Munsamy K."/>
            <person name="Piso A."/>
            <person name="Price J.L."/>
            <person name="Sonnekus B."/>
            <person name="Thomas C."/>
            <person name="van der Nest A."/>
            <person name="van Dijk A."/>
            <person name="van Heerden A."/>
            <person name="van Vuuren N."/>
            <person name="Yilmaz N."/>
            <person name="Duong T.A."/>
            <person name="van der Merwe N.A."/>
            <person name="Wingfield M.J."/>
            <person name="Wingfield B.D."/>
        </authorList>
    </citation>
    <scope>NUCLEOTIDE SEQUENCE [LARGE SCALE GENOMIC DNA]</scope>
    <source>
        <strain evidence="3 4">CMW 18300</strain>
    </source>
</reference>
<feature type="region of interest" description="Disordered" evidence="1">
    <location>
        <begin position="740"/>
        <end position="759"/>
    </location>
</feature>
<feature type="transmembrane region" description="Helical" evidence="2">
    <location>
        <begin position="274"/>
        <end position="291"/>
    </location>
</feature>
<dbReference type="PANTHER" id="PTHR35041">
    <property type="entry name" value="MEDIATOR OF RNA POLYMERASE II TRANSCRIPTION SUBUNIT 1"/>
    <property type="match status" value="1"/>
</dbReference>
<feature type="transmembrane region" description="Helical" evidence="2">
    <location>
        <begin position="234"/>
        <end position="254"/>
    </location>
</feature>
<keyword evidence="2" id="KW-1133">Transmembrane helix</keyword>
<proteinExistence type="predicted"/>
<name>A0ABR3X3A8_9PEZI</name>
<organism evidence="3 4">
    <name type="scientific">Diaporthe australafricana</name>
    <dbReference type="NCBI Taxonomy" id="127596"/>
    <lineage>
        <taxon>Eukaryota</taxon>
        <taxon>Fungi</taxon>
        <taxon>Dikarya</taxon>
        <taxon>Ascomycota</taxon>
        <taxon>Pezizomycotina</taxon>
        <taxon>Sordariomycetes</taxon>
        <taxon>Sordariomycetidae</taxon>
        <taxon>Diaporthales</taxon>
        <taxon>Diaporthaceae</taxon>
        <taxon>Diaporthe</taxon>
    </lineage>
</organism>
<sequence>MTLRKEPEAAAPGLQAPANQDQDRDQDHGQNQDQDQDQDQRLEVPTPTAKPSAGRRPSAASDISVSNISTTSSGNEKWLSPLDRLSLQPAENAAINTVVAGQAMRTMDDDGVDLSSLKAGATDRAGQGPEPGLYYHQQNASTTRMPFHGDESFPGTPQLYTPEPYSGQYADAQRDSQAELLLDSQRNRHSSRSVSFGPSTTFMYHGQGKDPPTPPTGSLPPRPRSCRPRWHSSIGMYLSLIFGLLCAVGHHIFYASLDGEPAEEQTKMLRYGTFLAYAAKAGFSAAAISAFKQRIWVTVRSRFMSISALDSMFAAAEDMAALVNWEFIRDAKAAFALVFFAWTTPLVVILTANTLLVEPRTIVSNATCPSVRTLNFTFEDLNDWRKPRQIDGLFEIPVSIWNTTKRDDQTDDDWFDYYTGPSPNFQQTATLGAFLQEVVARKNASYEVCGSGWNCTFNVEFTAPGYNCTEVASGVGSTLVNLTQETGQAEPPFGTDFLLPQGKHSYYAYATGGEYSSTQLKNVGVAGIPNVPNSELPAHFGALRTEPVLWIGYVVLNNPGEVQPNRSDPGWQDAFTPKIFACEHRETDYVATFNYTDGSQSAVMSKRKFGAPIINTTFIPSIEANDGTDDNITATPEENYIYPADTARYRRASAYHSLGYMLRRFINGTVEVEDTLINPIQNTDAIQTKLLDPRNNYFPYSNLMPMVQGLYEDLILSMFSNPQFVEVAWAARPSEQSGTLINGGMPTSTGAQTGTGDESDYAYSCTRTRTANAYAYHKRDLWIVYGIAVVLTLICVAVGALAIRENGGVTRNTRFSFLVAATRGPALEKVAWMGPLQDRGDVPKDVKNLKLGYGIMNDSKMGLGAGSPPPEIGPDPNLIGVEGEGFSERVVSGERSSPGYFRKRRAYSTDMRCGFGLKGDVDQRHREGSLFHR</sequence>
<evidence type="ECO:0000256" key="2">
    <source>
        <dbReference type="SAM" id="Phobius"/>
    </source>
</evidence>
<keyword evidence="4" id="KW-1185">Reference proteome</keyword>
<evidence type="ECO:0000313" key="3">
    <source>
        <dbReference type="EMBL" id="KAL1870177.1"/>
    </source>
</evidence>
<keyword evidence="2" id="KW-0472">Membrane</keyword>
<feature type="compositionally biased region" description="Polar residues" evidence="1">
    <location>
        <begin position="740"/>
        <end position="756"/>
    </location>
</feature>
<feature type="region of interest" description="Disordered" evidence="1">
    <location>
        <begin position="184"/>
        <end position="225"/>
    </location>
</feature>
<gene>
    <name evidence="3" type="ORF">Daus18300_005241</name>
</gene>
<evidence type="ECO:0000313" key="4">
    <source>
        <dbReference type="Proteomes" id="UP001583177"/>
    </source>
</evidence>
<dbReference type="EMBL" id="JAWRVE010000038">
    <property type="protein sequence ID" value="KAL1870177.1"/>
    <property type="molecule type" value="Genomic_DNA"/>
</dbReference>
<dbReference type="Proteomes" id="UP001583177">
    <property type="component" value="Unassembled WGS sequence"/>
</dbReference>
<feature type="compositionally biased region" description="Basic and acidic residues" evidence="1">
    <location>
        <begin position="21"/>
        <end position="30"/>
    </location>
</feature>
<evidence type="ECO:0008006" key="5">
    <source>
        <dbReference type="Google" id="ProtNLM"/>
    </source>
</evidence>
<comment type="caution">
    <text evidence="3">The sequence shown here is derived from an EMBL/GenBank/DDBJ whole genome shotgun (WGS) entry which is preliminary data.</text>
</comment>
<feature type="compositionally biased region" description="Polar residues" evidence="1">
    <location>
        <begin position="192"/>
        <end position="202"/>
    </location>
</feature>
<accession>A0ABR3X3A8</accession>
<feature type="transmembrane region" description="Helical" evidence="2">
    <location>
        <begin position="335"/>
        <end position="356"/>
    </location>
</feature>